<protein>
    <recommendedName>
        <fullName evidence="2">UspA domain-containing protein</fullName>
    </recommendedName>
</protein>
<evidence type="ECO:0000256" key="1">
    <source>
        <dbReference type="ARBA" id="ARBA00008791"/>
    </source>
</evidence>
<feature type="domain" description="UspA" evidence="2">
    <location>
        <begin position="1"/>
        <end position="138"/>
    </location>
</feature>
<proteinExistence type="inferred from homology"/>
<name>A0A1Q6R6T9_9FIRM</name>
<dbReference type="RefSeq" id="WP_299824107.1">
    <property type="nucleotide sequence ID" value="NZ_CAUCHG010000001.1"/>
</dbReference>
<accession>A0A1Q6R6T9</accession>
<dbReference type="PANTHER" id="PTHR31964:SF113">
    <property type="entry name" value="USPA DOMAIN-CONTAINING PROTEIN"/>
    <property type="match status" value="1"/>
</dbReference>
<dbReference type="EMBL" id="MNTG01000025">
    <property type="protein sequence ID" value="OLA38085.1"/>
    <property type="molecule type" value="Genomic_DNA"/>
</dbReference>
<gene>
    <name evidence="3" type="ORF">BHW43_04345</name>
</gene>
<dbReference type="PANTHER" id="PTHR31964">
    <property type="entry name" value="ADENINE NUCLEOTIDE ALPHA HYDROLASES-LIKE SUPERFAMILY PROTEIN"/>
    <property type="match status" value="1"/>
</dbReference>
<organism evidence="3 4">
    <name type="scientific">Phascolarctobacterium succinatutens</name>
    <dbReference type="NCBI Taxonomy" id="626940"/>
    <lineage>
        <taxon>Bacteria</taxon>
        <taxon>Bacillati</taxon>
        <taxon>Bacillota</taxon>
        <taxon>Negativicutes</taxon>
        <taxon>Acidaminococcales</taxon>
        <taxon>Acidaminococcaceae</taxon>
        <taxon>Phascolarctobacterium</taxon>
    </lineage>
</organism>
<dbReference type="STRING" id="626940.BHW43_04345"/>
<evidence type="ECO:0000313" key="3">
    <source>
        <dbReference type="EMBL" id="OLA38085.1"/>
    </source>
</evidence>
<dbReference type="PRINTS" id="PR01438">
    <property type="entry name" value="UNVRSLSTRESS"/>
</dbReference>
<evidence type="ECO:0000313" key="4">
    <source>
        <dbReference type="Proteomes" id="UP000186777"/>
    </source>
</evidence>
<dbReference type="CDD" id="cd00293">
    <property type="entry name" value="USP-like"/>
    <property type="match status" value="1"/>
</dbReference>
<dbReference type="InterPro" id="IPR006015">
    <property type="entry name" value="Universal_stress_UspA"/>
</dbReference>
<dbReference type="AlphaFoldDB" id="A0A1Q6R6T9"/>
<comment type="similarity">
    <text evidence="1">Belongs to the universal stress protein A family.</text>
</comment>
<dbReference type="InterPro" id="IPR006016">
    <property type="entry name" value="UspA"/>
</dbReference>
<dbReference type="Proteomes" id="UP000186777">
    <property type="component" value="Unassembled WGS sequence"/>
</dbReference>
<dbReference type="InterPro" id="IPR014729">
    <property type="entry name" value="Rossmann-like_a/b/a_fold"/>
</dbReference>
<reference evidence="3 4" key="1">
    <citation type="journal article" date="2016" name="Nat. Biotechnol.">
        <title>Measurement of bacterial replication rates in microbial communities.</title>
        <authorList>
            <person name="Brown C.T."/>
            <person name="Olm M.R."/>
            <person name="Thomas B.C."/>
            <person name="Banfield J.F."/>
        </authorList>
    </citation>
    <scope>NUCLEOTIDE SEQUENCE [LARGE SCALE GENOMIC DNA]</scope>
    <source>
        <strain evidence="3">46_33</strain>
    </source>
</reference>
<evidence type="ECO:0000259" key="2">
    <source>
        <dbReference type="Pfam" id="PF00582"/>
    </source>
</evidence>
<comment type="caution">
    <text evidence="3">The sequence shown here is derived from an EMBL/GenBank/DDBJ whole genome shotgun (WGS) entry which is preliminary data.</text>
</comment>
<dbReference type="Pfam" id="PF00582">
    <property type="entry name" value="Usp"/>
    <property type="match status" value="1"/>
</dbReference>
<sequence>MLKRILVPIDGTEHSWRALEYACELVSYTRGSLVIMTVVSGRMKQHIVEFGSDCLYAQMGDEVLDAAHAILSGKNIDCTYLLENDNDIAKSILRAVGEQDCDGIVLGSRGMGVLEGLFRNSVSSVIVENADVPVTIVK</sequence>
<dbReference type="Gene3D" id="3.40.50.620">
    <property type="entry name" value="HUPs"/>
    <property type="match status" value="1"/>
</dbReference>
<dbReference type="SUPFAM" id="SSF52402">
    <property type="entry name" value="Adenine nucleotide alpha hydrolases-like"/>
    <property type="match status" value="1"/>
</dbReference>